<evidence type="ECO:0000256" key="1">
    <source>
        <dbReference type="SAM" id="MobiDB-lite"/>
    </source>
</evidence>
<reference evidence="2 3" key="1">
    <citation type="submission" date="2024-08" db="EMBL/GenBank/DDBJ databases">
        <title>Gnathostoma spinigerum genome.</title>
        <authorList>
            <person name="Gonzalez-Bertolin B."/>
            <person name="Monzon S."/>
            <person name="Zaballos A."/>
            <person name="Jimenez P."/>
            <person name="Dekumyoy P."/>
            <person name="Varona S."/>
            <person name="Cuesta I."/>
            <person name="Sumanam S."/>
            <person name="Adisakwattana P."/>
            <person name="Gasser R.B."/>
            <person name="Hernandez-Gonzalez A."/>
            <person name="Young N.D."/>
            <person name="Perteguer M.J."/>
        </authorList>
    </citation>
    <scope>NUCLEOTIDE SEQUENCE [LARGE SCALE GENOMIC DNA]</scope>
    <source>
        <strain evidence="2">AL3</strain>
        <tissue evidence="2">Liver</tissue>
    </source>
</reference>
<organism evidence="2 3">
    <name type="scientific">Gnathostoma spinigerum</name>
    <dbReference type="NCBI Taxonomy" id="75299"/>
    <lineage>
        <taxon>Eukaryota</taxon>
        <taxon>Metazoa</taxon>
        <taxon>Ecdysozoa</taxon>
        <taxon>Nematoda</taxon>
        <taxon>Chromadorea</taxon>
        <taxon>Rhabditida</taxon>
        <taxon>Spirurina</taxon>
        <taxon>Gnathostomatomorpha</taxon>
        <taxon>Gnathostomatoidea</taxon>
        <taxon>Gnathostomatidae</taxon>
        <taxon>Gnathostoma</taxon>
    </lineage>
</organism>
<gene>
    <name evidence="2" type="ORF">AB6A40_006557</name>
</gene>
<name>A0ABD6EIX2_9BILA</name>
<comment type="caution">
    <text evidence="2">The sequence shown here is derived from an EMBL/GenBank/DDBJ whole genome shotgun (WGS) entry which is preliminary data.</text>
</comment>
<feature type="region of interest" description="Disordered" evidence="1">
    <location>
        <begin position="249"/>
        <end position="272"/>
    </location>
</feature>
<dbReference type="EMBL" id="JBGFUD010004718">
    <property type="protein sequence ID" value="MFH4979848.1"/>
    <property type="molecule type" value="Genomic_DNA"/>
</dbReference>
<feature type="compositionally biased region" description="Acidic residues" evidence="1">
    <location>
        <begin position="249"/>
        <end position="264"/>
    </location>
</feature>
<sequence length="400" mass="44265">MEDLAREKEIKKNMSNEERIHRTAERSDLILNRINDLITKDSKLNLNVQDLESRLNLLGERQTEILIWIHQILTLLNATTRSSVSATHDTSPVGREVQLSTSLGDIPEPISASSSSEALVSASSRVELMPTTNVEGSTTFGDDQSSFFAPTIRRTRTTTVTCGEHPVASSRVISSKNDRYGSLLSLKRTGLHHHAPTDSPCGSARQTRPHDEYTSITDSILTGNVRLTPRNVSEKRKIIVGVDVATENDEDEENMMGDDEDDNPECSHYSRCDTPTTTLKRAKPSYLRRRNTLFQEYEEEIAEGMRGKTEGKTSFDAWTQCRHDSAPGVFASAAMDRESWTETELNSSKEYIEFSARGKSDASENSGSSRNSRSSSGNLDGGSGNRLSFLGSNSHGKNKV</sequence>
<evidence type="ECO:0000313" key="2">
    <source>
        <dbReference type="EMBL" id="MFH4979848.1"/>
    </source>
</evidence>
<evidence type="ECO:0000313" key="3">
    <source>
        <dbReference type="Proteomes" id="UP001608902"/>
    </source>
</evidence>
<keyword evidence="3" id="KW-1185">Reference proteome</keyword>
<feature type="region of interest" description="Disordered" evidence="1">
    <location>
        <begin position="354"/>
        <end position="400"/>
    </location>
</feature>
<accession>A0ABD6EIX2</accession>
<feature type="compositionally biased region" description="Polar residues" evidence="1">
    <location>
        <begin position="390"/>
        <end position="400"/>
    </location>
</feature>
<proteinExistence type="predicted"/>
<feature type="compositionally biased region" description="Low complexity" evidence="1">
    <location>
        <begin position="363"/>
        <end position="378"/>
    </location>
</feature>
<dbReference type="Proteomes" id="UP001608902">
    <property type="component" value="Unassembled WGS sequence"/>
</dbReference>
<protein>
    <submittedName>
        <fullName evidence="2">Uncharacterized protein</fullName>
    </submittedName>
</protein>
<dbReference type="AlphaFoldDB" id="A0ABD6EIX2"/>